<accession>A0A4Z1A3V5</accession>
<dbReference type="EMBL" id="RQGH01000024">
    <property type="protein sequence ID" value="TGL66488.1"/>
    <property type="molecule type" value="Genomic_DNA"/>
</dbReference>
<reference evidence="1" key="1">
    <citation type="journal article" date="2019" name="PLoS Negl. Trop. Dis.">
        <title>Revisiting the worldwide diversity of Leptospira species in the environment.</title>
        <authorList>
            <person name="Vincent A.T."/>
            <person name="Schiettekatte O."/>
            <person name="Bourhy P."/>
            <person name="Veyrier F.J."/>
            <person name="Picardeau M."/>
        </authorList>
    </citation>
    <scope>NUCLEOTIDE SEQUENCE [LARGE SCALE GENOMIC DNA]</scope>
    <source>
        <strain evidence="1">201702451</strain>
    </source>
</reference>
<organism evidence="1 2">
    <name type="scientific">Leptospira jelokensis</name>
    <dbReference type="NCBI Taxonomy" id="2484931"/>
    <lineage>
        <taxon>Bacteria</taxon>
        <taxon>Pseudomonadati</taxon>
        <taxon>Spirochaetota</taxon>
        <taxon>Spirochaetia</taxon>
        <taxon>Leptospirales</taxon>
        <taxon>Leptospiraceae</taxon>
        <taxon>Leptospira</taxon>
    </lineage>
</organism>
<sequence length="122" mass="14255">MNKNLLITLFFVWTLFCFQCKETVNPADKAPNLNTIPSFKGEWVLEWENGTHALSFDPETPKVLFDGKEGMELDMDSVGIRIRAYDEESVKGYFLYSDIKPKSWIGTWENRVVRLFRRDALQ</sequence>
<evidence type="ECO:0008006" key="3">
    <source>
        <dbReference type="Google" id="ProtNLM"/>
    </source>
</evidence>
<keyword evidence="2" id="KW-1185">Reference proteome</keyword>
<gene>
    <name evidence="1" type="ORF">EHQ62_09430</name>
</gene>
<evidence type="ECO:0000313" key="2">
    <source>
        <dbReference type="Proteomes" id="UP000297567"/>
    </source>
</evidence>
<dbReference type="AlphaFoldDB" id="A0A4Z1A3V5"/>
<dbReference type="Proteomes" id="UP000297567">
    <property type="component" value="Unassembled WGS sequence"/>
</dbReference>
<protein>
    <recommendedName>
        <fullName evidence="3">TIGR03067 domain-containing protein</fullName>
    </recommendedName>
</protein>
<name>A0A4Z1A3V5_9LEPT</name>
<evidence type="ECO:0000313" key="1">
    <source>
        <dbReference type="EMBL" id="TGL66488.1"/>
    </source>
</evidence>
<comment type="caution">
    <text evidence="1">The sequence shown here is derived from an EMBL/GenBank/DDBJ whole genome shotgun (WGS) entry which is preliminary data.</text>
</comment>
<proteinExistence type="predicted"/>